<keyword evidence="3" id="KW-0804">Transcription</keyword>
<dbReference type="Gene3D" id="1.10.10.10">
    <property type="entry name" value="Winged helix-like DNA-binding domain superfamily/Winged helix DNA-binding domain"/>
    <property type="match status" value="1"/>
</dbReference>
<evidence type="ECO:0000259" key="4">
    <source>
        <dbReference type="PROSITE" id="PS50995"/>
    </source>
</evidence>
<dbReference type="SUPFAM" id="SSF46785">
    <property type="entry name" value="Winged helix' DNA-binding domain"/>
    <property type="match status" value="1"/>
</dbReference>
<proteinExistence type="predicted"/>
<dbReference type="EMBL" id="CP072384">
    <property type="protein sequence ID" value="QUC09381.1"/>
    <property type="molecule type" value="Genomic_DNA"/>
</dbReference>
<feature type="domain" description="HTH marR-type" evidence="4">
    <location>
        <begin position="21"/>
        <end position="153"/>
    </location>
</feature>
<gene>
    <name evidence="5" type="ORF">J5A65_06645</name>
</gene>
<dbReference type="Pfam" id="PF12802">
    <property type="entry name" value="MarR_2"/>
    <property type="match status" value="1"/>
</dbReference>
<dbReference type="PANTHER" id="PTHR33164:SF43">
    <property type="entry name" value="HTH-TYPE TRANSCRIPTIONAL REPRESSOR YETL"/>
    <property type="match status" value="1"/>
</dbReference>
<keyword evidence="2" id="KW-0238">DNA-binding</keyword>
<name>A0ABX7Y8R6_9ACTN</name>
<organism evidence="5 6">
    <name type="scientific">Arachnia rubra</name>
    <dbReference type="NCBI Taxonomy" id="1547448"/>
    <lineage>
        <taxon>Bacteria</taxon>
        <taxon>Bacillati</taxon>
        <taxon>Actinomycetota</taxon>
        <taxon>Actinomycetes</taxon>
        <taxon>Propionibacteriales</taxon>
        <taxon>Propionibacteriaceae</taxon>
        <taxon>Arachnia</taxon>
    </lineage>
</organism>
<protein>
    <submittedName>
        <fullName evidence="5">MarR family transcriptional regulator</fullName>
    </submittedName>
</protein>
<dbReference type="Proteomes" id="UP000678513">
    <property type="component" value="Chromosome"/>
</dbReference>
<dbReference type="SMART" id="SM00347">
    <property type="entry name" value="HTH_MARR"/>
    <property type="match status" value="1"/>
</dbReference>
<keyword evidence="1" id="KW-0805">Transcription regulation</keyword>
<dbReference type="PANTHER" id="PTHR33164">
    <property type="entry name" value="TRANSCRIPTIONAL REGULATOR, MARR FAMILY"/>
    <property type="match status" value="1"/>
</dbReference>
<dbReference type="InterPro" id="IPR039422">
    <property type="entry name" value="MarR/SlyA-like"/>
</dbReference>
<sequence>MSNAIGIKQELLLSRLGGGEAARLVMTILTTARRIDASCAELLTRHDLSEGRLAALLAVSAEPGVTPRALGDRLEVTSATVTGLLDRLERDGLIERQPHVSDRRTHTLTTTRAGEQLISELVPVYADWLHQLGAGIGPAERNCTALVLAAVQQNLAVGVPG</sequence>
<dbReference type="PROSITE" id="PS01117">
    <property type="entry name" value="HTH_MARR_1"/>
    <property type="match status" value="1"/>
</dbReference>
<evidence type="ECO:0000256" key="2">
    <source>
        <dbReference type="ARBA" id="ARBA00023125"/>
    </source>
</evidence>
<reference evidence="5 6" key="1">
    <citation type="submission" date="2021-03" db="EMBL/GenBank/DDBJ databases">
        <title>Human Oral Microbial Genomes.</title>
        <authorList>
            <person name="Johnston C.D."/>
            <person name="Chen T."/>
            <person name="Dewhirst F.E."/>
        </authorList>
    </citation>
    <scope>NUCLEOTIDE SEQUENCE [LARGE SCALE GENOMIC DNA]</scope>
    <source>
        <strain evidence="5 6">DSMZ 100122</strain>
    </source>
</reference>
<dbReference type="PROSITE" id="PS50995">
    <property type="entry name" value="HTH_MARR_2"/>
    <property type="match status" value="1"/>
</dbReference>
<evidence type="ECO:0000313" key="6">
    <source>
        <dbReference type="Proteomes" id="UP000678513"/>
    </source>
</evidence>
<evidence type="ECO:0000256" key="3">
    <source>
        <dbReference type="ARBA" id="ARBA00023163"/>
    </source>
</evidence>
<dbReference type="InterPro" id="IPR000835">
    <property type="entry name" value="HTH_MarR-typ"/>
</dbReference>
<dbReference type="InterPro" id="IPR036390">
    <property type="entry name" value="WH_DNA-bd_sf"/>
</dbReference>
<evidence type="ECO:0000256" key="1">
    <source>
        <dbReference type="ARBA" id="ARBA00023015"/>
    </source>
</evidence>
<dbReference type="InterPro" id="IPR036388">
    <property type="entry name" value="WH-like_DNA-bd_sf"/>
</dbReference>
<dbReference type="PRINTS" id="PR00598">
    <property type="entry name" value="HTHMARR"/>
</dbReference>
<dbReference type="RefSeq" id="WP_212326889.1">
    <property type="nucleotide sequence ID" value="NZ_AP024463.1"/>
</dbReference>
<keyword evidence="6" id="KW-1185">Reference proteome</keyword>
<evidence type="ECO:0000313" key="5">
    <source>
        <dbReference type="EMBL" id="QUC09381.1"/>
    </source>
</evidence>
<accession>A0ABX7Y8R6</accession>
<dbReference type="InterPro" id="IPR023187">
    <property type="entry name" value="Tscrpt_reg_MarR-type_CS"/>
</dbReference>